<dbReference type="GO" id="GO:0044550">
    <property type="term" value="P:secondary metabolite biosynthetic process"/>
    <property type="evidence" value="ECO:0007669"/>
    <property type="project" value="TreeGrafter"/>
</dbReference>
<dbReference type="PANTHER" id="PTHR34069">
    <property type="entry name" value="3-OXOACYL-[ACYL-CARRIER-PROTEIN] SYNTHASE 3"/>
    <property type="match status" value="1"/>
</dbReference>
<feature type="domain" description="Beta-ketoacyl-[acyl-carrier-protein] synthase III N-terminal" evidence="4">
    <location>
        <begin position="108"/>
        <end position="186"/>
    </location>
</feature>
<dbReference type="PANTHER" id="PTHR34069:SF2">
    <property type="entry name" value="BETA-KETOACYL-[ACYL-CARRIER-PROTEIN] SYNTHASE III"/>
    <property type="match status" value="1"/>
</dbReference>
<dbReference type="InterPro" id="IPR013747">
    <property type="entry name" value="ACP_syn_III_C"/>
</dbReference>
<dbReference type="Gene3D" id="3.40.47.10">
    <property type="match status" value="1"/>
</dbReference>
<dbReference type="InterPro" id="IPR016039">
    <property type="entry name" value="Thiolase-like"/>
</dbReference>
<organism evidence="5 6">
    <name type="scientific">Acetivibrio saccincola</name>
    <dbReference type="NCBI Taxonomy" id="1677857"/>
    <lineage>
        <taxon>Bacteria</taxon>
        <taxon>Bacillati</taxon>
        <taxon>Bacillota</taxon>
        <taxon>Clostridia</taxon>
        <taxon>Eubacteriales</taxon>
        <taxon>Oscillospiraceae</taxon>
        <taxon>Acetivibrio</taxon>
    </lineage>
</organism>
<dbReference type="CDD" id="cd00830">
    <property type="entry name" value="KAS_III"/>
    <property type="match status" value="1"/>
</dbReference>
<keyword evidence="6" id="KW-1185">Reference proteome</keyword>
<dbReference type="NCBIfam" id="NF006829">
    <property type="entry name" value="PRK09352.1"/>
    <property type="match status" value="1"/>
</dbReference>
<evidence type="ECO:0000259" key="4">
    <source>
        <dbReference type="Pfam" id="PF08545"/>
    </source>
</evidence>
<evidence type="ECO:0000259" key="3">
    <source>
        <dbReference type="Pfam" id="PF08541"/>
    </source>
</evidence>
<sequence>MNICIKDIAYYLPEKVLTNEELEKEYDKWDSEKIFNKIGIKCRHIASDNDTAVDLAEKASIQLFNRNPDLRNKIDFMMLCTQSPDYLIPTSACILQDRLGIPKTCGALDYNLGCSGFIYGLALSKGLIATGIANNVLLLTSETYTKHIHPKDMSTRTIFGDGAAAIWICKSSDGGSIDEFVLGSDGSGAQNLIIPSGGLKLSRSNETAREYVDENGNIRSKDNLYMNGSEVFSFTINVVPKLVEQTLIKNNLEMGDIDYFIFHQANKYMLDYLRKKINIPEEKFYLDMETTGNTVSSTIPIAVSQALNKGFIKKGSKLMLVGFGVGYSWGACVVSL</sequence>
<dbReference type="GO" id="GO:0004315">
    <property type="term" value="F:3-oxoacyl-[acyl-carrier-protein] synthase activity"/>
    <property type="evidence" value="ECO:0007669"/>
    <property type="project" value="InterPro"/>
</dbReference>
<protein>
    <submittedName>
        <fullName evidence="5">3-oxoacyl-[acyl-carrier-protein] synthase 3</fullName>
        <ecNumber evidence="5">2.3.1.180</ecNumber>
    </submittedName>
</protein>
<gene>
    <name evidence="5" type="primary">fabH1</name>
    <name evidence="5" type="ORF">HVS_04450</name>
</gene>
<evidence type="ECO:0000256" key="1">
    <source>
        <dbReference type="ARBA" id="ARBA00022679"/>
    </source>
</evidence>
<keyword evidence="1 5" id="KW-0808">Transferase</keyword>
<feature type="domain" description="Beta-ketoacyl-[acyl-carrier-protein] synthase III C-terminal" evidence="3">
    <location>
        <begin position="249"/>
        <end position="335"/>
    </location>
</feature>
<dbReference type="Proteomes" id="UP000233534">
    <property type="component" value="Chromosome"/>
</dbReference>
<dbReference type="RefSeq" id="WP_101299606.1">
    <property type="nucleotide sequence ID" value="NZ_CP025197.1"/>
</dbReference>
<evidence type="ECO:0000313" key="5">
    <source>
        <dbReference type="EMBL" id="AUG56829.1"/>
    </source>
</evidence>
<dbReference type="EMBL" id="CP025197">
    <property type="protein sequence ID" value="AUG56829.1"/>
    <property type="molecule type" value="Genomic_DNA"/>
</dbReference>
<keyword evidence="2 5" id="KW-0012">Acyltransferase</keyword>
<reference evidence="5 6" key="1">
    <citation type="submission" date="2017-12" db="EMBL/GenBank/DDBJ databases">
        <title>Complete genome sequence of Herbivorax saccincola GGR1, a novel Cellulosome-producing hydrolytic bacterium in a thermophilic biogas plant, established by Illumina and Nanopore MinION sequencing.</title>
        <authorList>
            <person name="Pechtl A."/>
            <person name="Ruckert C."/>
            <person name="Koeck D.E."/>
            <person name="Maus I."/>
            <person name="Winkler A."/>
            <person name="Kalinowski J."/>
            <person name="Puhler A."/>
            <person name="Schwarz W.W."/>
            <person name="Zverlov V.V."/>
            <person name="Schluter A."/>
            <person name="Liebl W."/>
        </authorList>
    </citation>
    <scope>NUCLEOTIDE SEQUENCE [LARGE SCALE GENOMIC DNA]</scope>
    <source>
        <strain evidence="6">SR1</strain>
    </source>
</reference>
<accession>A0A2K9E0C7</accession>
<dbReference type="GO" id="GO:0006633">
    <property type="term" value="P:fatty acid biosynthetic process"/>
    <property type="evidence" value="ECO:0007669"/>
    <property type="project" value="InterPro"/>
</dbReference>
<dbReference type="GO" id="GO:0033818">
    <property type="term" value="F:beta-ketoacyl-acyl-carrier-protein synthase III activity"/>
    <property type="evidence" value="ECO:0007669"/>
    <property type="project" value="UniProtKB-EC"/>
</dbReference>
<dbReference type="EC" id="2.3.1.180" evidence="5"/>
<proteinExistence type="predicted"/>
<dbReference type="AlphaFoldDB" id="A0A2K9E0C7"/>
<dbReference type="Pfam" id="PF08541">
    <property type="entry name" value="ACP_syn_III_C"/>
    <property type="match status" value="1"/>
</dbReference>
<name>A0A2K9E0C7_9FIRM</name>
<dbReference type="InterPro" id="IPR013751">
    <property type="entry name" value="ACP_syn_III_N"/>
</dbReference>
<evidence type="ECO:0000313" key="6">
    <source>
        <dbReference type="Proteomes" id="UP000233534"/>
    </source>
</evidence>
<dbReference type="SUPFAM" id="SSF53901">
    <property type="entry name" value="Thiolase-like"/>
    <property type="match status" value="1"/>
</dbReference>
<evidence type="ECO:0000256" key="2">
    <source>
        <dbReference type="ARBA" id="ARBA00023315"/>
    </source>
</evidence>
<dbReference type="Pfam" id="PF08545">
    <property type="entry name" value="ACP_syn_III"/>
    <property type="match status" value="1"/>
</dbReference>
<dbReference type="KEGG" id="hsc:HVS_04450"/>